<feature type="compositionally biased region" description="Polar residues" evidence="9">
    <location>
        <begin position="633"/>
        <end position="644"/>
    </location>
</feature>
<keyword evidence="3 8" id="KW-0342">GTP-binding</keyword>
<dbReference type="SUPFAM" id="SSF52540">
    <property type="entry name" value="P-loop containing nucleoside triphosphate hydrolases"/>
    <property type="match status" value="1"/>
</dbReference>
<dbReference type="InterPro" id="IPR023179">
    <property type="entry name" value="GTP-bd_ortho_bundle_sf"/>
</dbReference>
<dbReference type="GO" id="GO:0022857">
    <property type="term" value="F:transmembrane transporter activity"/>
    <property type="evidence" value="ECO:0007669"/>
    <property type="project" value="InterPro"/>
</dbReference>
<evidence type="ECO:0000256" key="10">
    <source>
        <dbReference type="SAM" id="Phobius"/>
    </source>
</evidence>
<dbReference type="SUPFAM" id="SSF103473">
    <property type="entry name" value="MFS general substrate transporter"/>
    <property type="match status" value="1"/>
</dbReference>
<accession>A0A0V0RRN6</accession>
<dbReference type="GO" id="GO:0005814">
    <property type="term" value="C:centriole"/>
    <property type="evidence" value="ECO:0007669"/>
    <property type="project" value="TreeGrafter"/>
</dbReference>
<feature type="region of interest" description="Disordered" evidence="9">
    <location>
        <begin position="1"/>
        <end position="35"/>
    </location>
</feature>
<comment type="caution">
    <text evidence="12">The sequence shown here is derived from an EMBL/GenBank/DDBJ whole genome shotgun (WGS) entry which is preliminary data.</text>
</comment>
<dbReference type="Gene3D" id="1.25.40.10">
    <property type="entry name" value="Tetratricopeptide repeat domain"/>
    <property type="match status" value="3"/>
</dbReference>
<dbReference type="PROSITE" id="PS50005">
    <property type="entry name" value="TPR"/>
    <property type="match status" value="4"/>
</dbReference>
<evidence type="ECO:0000256" key="2">
    <source>
        <dbReference type="ARBA" id="ARBA00022741"/>
    </source>
</evidence>
<dbReference type="Proteomes" id="UP000054630">
    <property type="component" value="Unassembled WGS sequence"/>
</dbReference>
<dbReference type="GO" id="GO:1905515">
    <property type="term" value="P:non-motile cilium assembly"/>
    <property type="evidence" value="ECO:0007669"/>
    <property type="project" value="TreeGrafter"/>
</dbReference>
<dbReference type="GO" id="GO:0036064">
    <property type="term" value="C:ciliary basal body"/>
    <property type="evidence" value="ECO:0007669"/>
    <property type="project" value="TreeGrafter"/>
</dbReference>
<feature type="repeat" description="TPR" evidence="7">
    <location>
        <begin position="844"/>
        <end position="877"/>
    </location>
</feature>
<dbReference type="SUPFAM" id="SSF48452">
    <property type="entry name" value="TPR-like"/>
    <property type="match status" value="1"/>
</dbReference>
<protein>
    <recommendedName>
        <fullName evidence="8">Nucleolar GTP-binding protein 2</fullName>
    </recommendedName>
</protein>
<feature type="compositionally biased region" description="Polar residues" evidence="9">
    <location>
        <begin position="615"/>
        <end position="626"/>
    </location>
</feature>
<feature type="transmembrane region" description="Helical" evidence="10">
    <location>
        <begin position="1655"/>
        <end position="1675"/>
    </location>
</feature>
<evidence type="ECO:0000313" key="12">
    <source>
        <dbReference type="EMBL" id="KRX17084.1"/>
    </source>
</evidence>
<evidence type="ECO:0000313" key="13">
    <source>
        <dbReference type="Proteomes" id="UP000054630"/>
    </source>
</evidence>
<evidence type="ECO:0000256" key="1">
    <source>
        <dbReference type="ARBA" id="ARBA00004604"/>
    </source>
</evidence>
<evidence type="ECO:0000256" key="3">
    <source>
        <dbReference type="ARBA" id="ARBA00023134"/>
    </source>
</evidence>
<feature type="transmembrane region" description="Helical" evidence="10">
    <location>
        <begin position="1681"/>
        <end position="1701"/>
    </location>
</feature>
<evidence type="ECO:0000256" key="5">
    <source>
        <dbReference type="ARBA" id="ARBA00054763"/>
    </source>
</evidence>
<keyword evidence="12" id="KW-0966">Cell projection</keyword>
<keyword evidence="10" id="KW-0812">Transmembrane</keyword>
<feature type="transmembrane region" description="Helical" evidence="10">
    <location>
        <begin position="1741"/>
        <end position="1762"/>
    </location>
</feature>
<dbReference type="PANTHER" id="PTHR44117:SF1">
    <property type="entry name" value="INTRAFLAGELLAR TRANSPORT PROTEIN 88 HOMOLOG"/>
    <property type="match status" value="1"/>
</dbReference>
<feature type="transmembrane region" description="Helical" evidence="10">
    <location>
        <begin position="1454"/>
        <end position="1475"/>
    </location>
</feature>
<feature type="repeat" description="TPR" evidence="7">
    <location>
        <begin position="1159"/>
        <end position="1192"/>
    </location>
</feature>
<feature type="transmembrane region" description="Helical" evidence="10">
    <location>
        <begin position="1390"/>
        <end position="1413"/>
    </location>
</feature>
<reference evidence="12 13" key="1">
    <citation type="submission" date="2015-01" db="EMBL/GenBank/DDBJ databases">
        <title>Evolution of Trichinella species and genotypes.</title>
        <authorList>
            <person name="Korhonen P.K."/>
            <person name="Edoardo P."/>
            <person name="Giuseppe L.R."/>
            <person name="Gasser R.B."/>
        </authorList>
    </citation>
    <scope>NUCLEOTIDE SEQUENCE [LARGE SCALE GENOMIC DNA]</scope>
    <source>
        <strain evidence="12">ISS37</strain>
    </source>
</reference>
<feature type="transmembrane region" description="Helical" evidence="10">
    <location>
        <begin position="1628"/>
        <end position="1648"/>
    </location>
</feature>
<dbReference type="GO" id="GO:0097730">
    <property type="term" value="C:non-motile cilium"/>
    <property type="evidence" value="ECO:0007669"/>
    <property type="project" value="TreeGrafter"/>
</dbReference>
<dbReference type="GO" id="GO:0005730">
    <property type="term" value="C:nucleolus"/>
    <property type="evidence" value="ECO:0007669"/>
    <property type="project" value="UniProtKB-SubCell"/>
</dbReference>
<dbReference type="InterPro" id="IPR030378">
    <property type="entry name" value="G_CP_dom"/>
</dbReference>
<dbReference type="Pfam" id="PF01926">
    <property type="entry name" value="MMR_HSR1"/>
    <property type="match status" value="1"/>
</dbReference>
<dbReference type="InterPro" id="IPR011990">
    <property type="entry name" value="TPR-like_helical_dom_sf"/>
</dbReference>
<evidence type="ECO:0000256" key="9">
    <source>
        <dbReference type="SAM" id="MobiDB-lite"/>
    </source>
</evidence>
<feature type="transmembrane region" description="Helical" evidence="10">
    <location>
        <begin position="1425"/>
        <end position="1448"/>
    </location>
</feature>
<keyword evidence="10" id="KW-1133">Transmembrane helix</keyword>
<organism evidence="12 13">
    <name type="scientific">Trichinella nelsoni</name>
    <dbReference type="NCBI Taxonomy" id="6336"/>
    <lineage>
        <taxon>Eukaryota</taxon>
        <taxon>Metazoa</taxon>
        <taxon>Ecdysozoa</taxon>
        <taxon>Nematoda</taxon>
        <taxon>Enoplea</taxon>
        <taxon>Dorylaimia</taxon>
        <taxon>Trichinellida</taxon>
        <taxon>Trichinellidae</taxon>
        <taxon>Trichinella</taxon>
    </lineage>
</organism>
<name>A0A0V0RRN6_9BILA</name>
<feature type="domain" description="CP-type G" evidence="11">
    <location>
        <begin position="209"/>
        <end position="370"/>
    </location>
</feature>
<dbReference type="GO" id="GO:0005525">
    <property type="term" value="F:GTP binding"/>
    <property type="evidence" value="ECO:0007669"/>
    <property type="project" value="UniProtKB-KW"/>
</dbReference>
<comment type="subcellular location">
    <subcellularLocation>
        <location evidence="1 8">Nucleus</location>
        <location evidence="1 8">Nucleolus</location>
    </subcellularLocation>
</comment>
<keyword evidence="10" id="KW-0472">Membrane</keyword>
<dbReference type="InterPro" id="IPR012971">
    <property type="entry name" value="NOG2_N_dom"/>
</dbReference>
<keyword evidence="2 8" id="KW-0547">Nucleotide-binding</keyword>
<comment type="similarity">
    <text evidence="8">Belongs to the TRAFAC class YlqF/YawG GTPase family. NOG2 subfamily.</text>
</comment>
<feature type="transmembrane region" description="Helical" evidence="10">
    <location>
        <begin position="1482"/>
        <end position="1502"/>
    </location>
</feature>
<keyword evidence="4 8" id="KW-0539">Nucleus</keyword>
<dbReference type="InterPro" id="IPR019734">
    <property type="entry name" value="TPR_rpt"/>
</dbReference>
<dbReference type="InterPro" id="IPR011701">
    <property type="entry name" value="MFS"/>
</dbReference>
<dbReference type="PRINTS" id="PR00326">
    <property type="entry name" value="GTP1OBG"/>
</dbReference>
<keyword evidence="7" id="KW-0802">TPR repeat</keyword>
<dbReference type="Pfam" id="PF07690">
    <property type="entry name" value="MFS_1"/>
    <property type="match status" value="1"/>
</dbReference>
<dbReference type="GO" id="GO:0019894">
    <property type="term" value="F:kinesin binding"/>
    <property type="evidence" value="ECO:0007669"/>
    <property type="project" value="TreeGrafter"/>
</dbReference>
<feature type="compositionally biased region" description="Polar residues" evidence="9">
    <location>
        <begin position="18"/>
        <end position="35"/>
    </location>
</feature>
<dbReference type="SUPFAM" id="SSF81901">
    <property type="entry name" value="HCP-like"/>
    <property type="match status" value="1"/>
</dbReference>
<comment type="subunit">
    <text evidence="6">Interacts with LYAR and RPL23A. Interacts with the nuclear importin-beta receptor and, at a lower extent, with importin-alpha.</text>
</comment>
<dbReference type="FunFam" id="3.40.50.300:FF:000559">
    <property type="entry name" value="Nuclear/nucleolar GTPase 2"/>
    <property type="match status" value="1"/>
</dbReference>
<evidence type="ECO:0000256" key="8">
    <source>
        <dbReference type="RuleBase" id="RU364023"/>
    </source>
</evidence>
<keyword evidence="12" id="KW-0282">Flagellum</keyword>
<dbReference type="PANTHER" id="PTHR44117">
    <property type="entry name" value="INTRAFLAGELLAR TRANSPORT PROTEIN 88 HOMOLOG"/>
    <property type="match status" value="1"/>
</dbReference>
<evidence type="ECO:0000259" key="11">
    <source>
        <dbReference type="PROSITE" id="PS51721"/>
    </source>
</evidence>
<dbReference type="Gene3D" id="3.40.50.300">
    <property type="entry name" value="P-loop containing nucleotide triphosphate hydrolases"/>
    <property type="match status" value="1"/>
</dbReference>
<comment type="function">
    <text evidence="5">GTPase that associates with pre-60S ribosomal subunits in the nucleolus and is required for their nuclear export and maturation. May promote cell proliferation possibly by increasing p53/TP53 protein levels, and consequently those of its downstream product CDKN1A/p21, and decreasing RPL23A protein levels.</text>
</comment>
<sequence length="1783" mass="203503">MARKRKQSKPFKDRISKANHSLNADRTNKTVPGQRSRATVRRLLMYKNFKAKRDRYGKIIREAPFQKTLSSGSVARVEPNRRWFGNTKVIGQDALQKFQENLSKVRKDPYLYVMRQTKLPVTLLNEKAKHVRPHLLDTETFQYTFGRKAQRKKPRLMTMDLQHLVDTANEQNCQYVEDRDRDFQKTTDTNERYEPIEPIFKKGQSKRIWNELYKVLDSSDVVCEVVDARDPMGTRCFNVEKFLRKEKPHKHIIIILNKVDLIPRWVTRDWIRTLSAEYPTIAFSADMMSPFGKGALISILRQFAHLHQEHPQISVGFIGFPNVGKSSIINALRRKKVCNVAPIAGETKVWQYVTLMRRIYLIDCPGIVYPTGNNEAQLILKGVIRVENVKDAADYIDAVIERVKREYLVRTYQVPEWKNSEEFLSALAGRSGRLLKGGEPDINTVAKMVLNDFQRGRLPYYVKPPEKNIQNDDQPTSSEMVESVLMDKSVAVDQDLTKIELTTKYNADDVGEKDVVIALSDSEDLSSLNVCERSVKQEHDSEYDQEDLDSCSGLSDICEFENLKCALSEQEEQPCDEGDEGDVRRAWKRKSAACGNKMTKNRHEKEILNNKPFVQATSKSTSYGRQVTREGNTDQLLGNVSRLSSTDRSRLQLASGRPLPTSKPQSSARPMTSVRGAGYSSFGHASPCENLPINTKIPEKWLEDSTDAKCRKIEQKVITLLKCSAAAVENSELKQALEFAKEAVRRERALAKLREQQNIIEQPSLDLTFSVLFNLAQQYEANELYSEAISMYETLTMNKMFPCAADLGVNIGRIYMRQEQFSKAIQYFQQALEQVPSVQRTSRRKIINNIGVALTKLKRYEDAISRYEQSLQIKADFPVALNALLCAFLLNDKHRMKTFFLNLLEISLEISDEAKYFTDMDNPTESLFAVAIRSDMLRQFEMNRKKLSERTILTAANLISSRIADKFADGYAWCVEMIKKSKYSDIADDMEINKAIEFLKCGDVTSAHDIFRTFEKKDSRASASALNNMALISLLQENYKDAAEQLEKALASDRYNPSALVNRGNVAFFHQNYEEAWQFYREAWTHEAHCIEAVFNSGLTCRVCGKYEDALEFFQKLRGILCSNTQVLVQIAETYEEINDNVQAIEWYTQANSIAQTDPSILVKLGELYEKEGDRQAAFHFYSDSFRYYPSDLNVIQWLGAYYIEANISEKAIHYFEKASLIQPNEIRWQLMIAGCLRRCGNYTMALQKYKDIHSRFPDDIQCMQHIVRLANDLGLPDAETYANTLKKMEKTKYFKYKDSQRFSPSKRESAETPSFLLIGWCYFAALFISQDASNFETLLNVSSNNLSATELPGNESLMYQTAADICARWRIVHVFIESNTTKPKKYMCVLPWLLATHQAVFLLGSASGHIIFTLTALKFGPKKILICALALHCVCCFTIPFNSYLIMFDILRFLDGFSVACIQISALCLILGITSRNYHPLVIILLATVRGLSNVTLSAVASSPLDWTELIAITAVSSLFLFSYIKLIPESPLWFVLRGERLHAERMVRQIAHYNGHRLRIESIHRTQQPALTINTDETFFKLTDVPPKCKSLLCEIHLSLNWLLHGFLYEMTSLLAPFIAWNIPEVGHSLSGIVEMFSALLAYILWQHFPTRTTAIFSSAMIAFFLVACLFGAEQRSGMFVCILLAKLCAYTTFLMTKLIALDFNISQDRFAILIVLYAIADIGAALATFASFQEQSALWTTFPIGAVLGFLVTSTFIFLPNTHRRDHLRSREIAIPMRPL</sequence>
<evidence type="ECO:0000256" key="6">
    <source>
        <dbReference type="ARBA" id="ARBA00065814"/>
    </source>
</evidence>
<dbReference type="InterPro" id="IPR036259">
    <property type="entry name" value="MFS_trans_sf"/>
</dbReference>
<feature type="region of interest" description="Disordered" evidence="9">
    <location>
        <begin position="601"/>
        <end position="678"/>
    </location>
</feature>
<dbReference type="Pfam" id="PF08153">
    <property type="entry name" value="NGP1NT"/>
    <property type="match status" value="1"/>
</dbReference>
<dbReference type="Pfam" id="PF13432">
    <property type="entry name" value="TPR_16"/>
    <property type="match status" value="1"/>
</dbReference>
<dbReference type="InterPro" id="IPR027417">
    <property type="entry name" value="P-loop_NTPase"/>
</dbReference>
<dbReference type="Gene3D" id="1.20.1250.20">
    <property type="entry name" value="MFS general substrate transporter like domains"/>
    <property type="match status" value="1"/>
</dbReference>
<gene>
    <name evidence="12" type="primary">Ift88</name>
    <name evidence="12" type="ORF">T07_5722</name>
</gene>
<dbReference type="CDD" id="cd01858">
    <property type="entry name" value="NGP_1"/>
    <property type="match status" value="1"/>
</dbReference>
<feature type="transmembrane region" description="Helical" evidence="10">
    <location>
        <begin position="1713"/>
        <end position="1735"/>
    </location>
</feature>
<keyword evidence="13" id="KW-1185">Reference proteome</keyword>
<proteinExistence type="inferred from homology"/>
<dbReference type="PROSITE" id="PS50293">
    <property type="entry name" value="TPR_REGION"/>
    <property type="match status" value="1"/>
</dbReference>
<feature type="repeat" description="TPR" evidence="7">
    <location>
        <begin position="805"/>
        <end position="838"/>
    </location>
</feature>
<feature type="repeat" description="TPR" evidence="7">
    <location>
        <begin position="1193"/>
        <end position="1226"/>
    </location>
</feature>
<dbReference type="InterPro" id="IPR006073">
    <property type="entry name" value="GTP-bd"/>
</dbReference>
<feature type="transmembrane region" description="Helical" evidence="10">
    <location>
        <begin position="1602"/>
        <end position="1622"/>
    </location>
</feature>
<keyword evidence="12" id="KW-0969">Cilium</keyword>
<evidence type="ECO:0000256" key="4">
    <source>
        <dbReference type="ARBA" id="ARBA00023242"/>
    </source>
</evidence>
<dbReference type="PROSITE" id="PS51721">
    <property type="entry name" value="G_CP"/>
    <property type="match status" value="1"/>
</dbReference>
<dbReference type="Pfam" id="PF13424">
    <property type="entry name" value="TPR_12"/>
    <property type="match status" value="1"/>
</dbReference>
<dbReference type="FunFam" id="1.10.1580.10:FF:000001">
    <property type="entry name" value="Nucleolar GTP-binding protein 2"/>
    <property type="match status" value="1"/>
</dbReference>
<dbReference type="SMART" id="SM00028">
    <property type="entry name" value="TPR"/>
    <property type="match status" value="10"/>
</dbReference>
<dbReference type="GO" id="GO:0042073">
    <property type="term" value="P:intraciliary transport"/>
    <property type="evidence" value="ECO:0007669"/>
    <property type="project" value="TreeGrafter"/>
</dbReference>
<dbReference type="InterPro" id="IPR024929">
    <property type="entry name" value="GNL2_CP_dom"/>
</dbReference>
<dbReference type="Gene3D" id="1.10.1580.10">
    <property type="match status" value="1"/>
</dbReference>
<dbReference type="GO" id="GO:0097546">
    <property type="term" value="C:ciliary base"/>
    <property type="evidence" value="ECO:0007669"/>
    <property type="project" value="TreeGrafter"/>
</dbReference>
<dbReference type="STRING" id="6336.A0A0V0RRN6"/>
<dbReference type="EMBL" id="JYDL01000094">
    <property type="protein sequence ID" value="KRX17084.1"/>
    <property type="molecule type" value="Genomic_DNA"/>
</dbReference>
<dbReference type="OrthoDB" id="444945at2759"/>
<evidence type="ECO:0000256" key="7">
    <source>
        <dbReference type="PROSITE-ProRule" id="PRU00339"/>
    </source>
</evidence>